<name>A0A8J3B787_9BACI</name>
<organism evidence="2 3">
    <name type="scientific">Calditerricola satsumensis</name>
    <dbReference type="NCBI Taxonomy" id="373054"/>
    <lineage>
        <taxon>Bacteria</taxon>
        <taxon>Bacillati</taxon>
        <taxon>Bacillota</taxon>
        <taxon>Bacilli</taxon>
        <taxon>Bacillales</taxon>
        <taxon>Bacillaceae</taxon>
        <taxon>Calditerricola</taxon>
    </lineage>
</organism>
<dbReference type="Pfam" id="PF10006">
    <property type="entry name" value="DUF2249"/>
    <property type="match status" value="1"/>
</dbReference>
<feature type="domain" description="DUF2249" evidence="1">
    <location>
        <begin position="9"/>
        <end position="51"/>
    </location>
</feature>
<protein>
    <recommendedName>
        <fullName evidence="1">DUF2249 domain-containing protein</fullName>
    </recommendedName>
</protein>
<proteinExistence type="predicted"/>
<dbReference type="InterPro" id="IPR018720">
    <property type="entry name" value="DUF2249"/>
</dbReference>
<accession>A0A8J3B787</accession>
<dbReference type="RefSeq" id="WP_083462872.1">
    <property type="nucleotide sequence ID" value="NZ_BMOF01000015.1"/>
</dbReference>
<dbReference type="EMBL" id="BMOF01000015">
    <property type="protein sequence ID" value="GGJ98413.1"/>
    <property type="molecule type" value="Genomic_DNA"/>
</dbReference>
<sequence>MERVHPPCHGDTVIIHNDRVPVFLLQELDELGFPYTVEELEDGSARVTIRKTAPKG</sequence>
<dbReference type="Proteomes" id="UP000637720">
    <property type="component" value="Unassembled WGS sequence"/>
</dbReference>
<reference evidence="2" key="2">
    <citation type="submission" date="2020-09" db="EMBL/GenBank/DDBJ databases">
        <authorList>
            <person name="Sun Q."/>
            <person name="Ohkuma M."/>
        </authorList>
    </citation>
    <scope>NUCLEOTIDE SEQUENCE</scope>
    <source>
        <strain evidence="2">JCM 14719</strain>
    </source>
</reference>
<gene>
    <name evidence="2" type="ORF">GCM10007043_10410</name>
</gene>
<keyword evidence="3" id="KW-1185">Reference proteome</keyword>
<evidence type="ECO:0000313" key="2">
    <source>
        <dbReference type="EMBL" id="GGJ98413.1"/>
    </source>
</evidence>
<reference evidence="2" key="1">
    <citation type="journal article" date="2014" name="Int. J. Syst. Evol. Microbiol.">
        <title>Complete genome sequence of Corynebacterium casei LMG S-19264T (=DSM 44701T), isolated from a smear-ripened cheese.</title>
        <authorList>
            <consortium name="US DOE Joint Genome Institute (JGI-PGF)"/>
            <person name="Walter F."/>
            <person name="Albersmeier A."/>
            <person name="Kalinowski J."/>
            <person name="Ruckert C."/>
        </authorList>
    </citation>
    <scope>NUCLEOTIDE SEQUENCE</scope>
    <source>
        <strain evidence="2">JCM 14719</strain>
    </source>
</reference>
<evidence type="ECO:0000259" key="1">
    <source>
        <dbReference type="Pfam" id="PF10006"/>
    </source>
</evidence>
<comment type="caution">
    <text evidence="2">The sequence shown here is derived from an EMBL/GenBank/DDBJ whole genome shotgun (WGS) entry which is preliminary data.</text>
</comment>
<dbReference type="AlphaFoldDB" id="A0A8J3B787"/>
<evidence type="ECO:0000313" key="3">
    <source>
        <dbReference type="Proteomes" id="UP000637720"/>
    </source>
</evidence>